<dbReference type="GO" id="GO:0005634">
    <property type="term" value="C:nucleus"/>
    <property type="evidence" value="ECO:0007669"/>
    <property type="project" value="UniProtKB-SubCell"/>
</dbReference>
<accession>A0A1S9S1D9</accession>
<evidence type="ECO:0000259" key="5">
    <source>
        <dbReference type="PROSITE" id="PS50013"/>
    </source>
</evidence>
<feature type="compositionally biased region" description="Polar residues" evidence="4">
    <location>
        <begin position="255"/>
        <end position="275"/>
    </location>
</feature>
<feature type="compositionally biased region" description="Basic and acidic residues" evidence="4">
    <location>
        <begin position="105"/>
        <end position="114"/>
    </location>
</feature>
<feature type="compositionally biased region" description="Polar residues" evidence="4">
    <location>
        <begin position="170"/>
        <end position="192"/>
    </location>
</feature>
<sequence>METDTEMKDAAALSDADSLASTAPSEQGSEYEVEEILAERVSKRTGKKKFLLRWAGYPIYRATWEPAEMFLQMDDALLRWDEKRQRVRAGTERPFDLEAWKKALKDRERETQRRKEARRQKRAERAVRKEAKPLRSKSPLVSASRESSPDVPLMHASRQSSPDVPLIRISASQGSTLRKSHQRPGSPSSDSLFVSADDPETRVHSDQEDLVSSMPIIAQPLPGLPASGPARPVLGSLNPPLSVKAVSGASEDPLPQTSQGIPMTLEKSQSTQSVPSRPLPEDSKAAPSKQDKGSAIEPSQATGGIPGNEPKSSREPQSQRPHALSSQSAKQLALEPLFTASVPNKSKDREPDISLLHLRKPSEFPARAAAGVPVPFAKMTASDIIRRAAQSGIKAITTNTSSVSETATSPGAARRSSENMGPSSRAPRAPQVERAGGYGPSSPRRSSLPFGGDCYRPRNSRGSPPPQRLDPRGRPPESRRRSSRSRSRSPDRWSRAREPRQRSPFSRRKSPDHDRPGDRHRPTSTSSPFVTVTRPKSNAPVPATSSRSFPPPTISPPPAVSKFRSGTGSAKDNAMALTTKPPSLSERPPMSAKDQINRMPMGKPLPGAKWLGKGHFFNPGEVLAHVYFGKDKHFVGVVRLCGLSPEVKKDLLAPKNATRRSSKFEMWFRDVTPEQYSALCQMEDAAGGNNRVVRTCWMEGFADSNPEIFHMSEFLRGENRVGIYFPPGNDGYVWLAYSPKCTEFDYLTLPYFEIDPWIPIRLAVRSPLPDALDEIALWLPREPQQVKPPAMAMVPHDPSKTATADPLANVVRRLAQTSGPNKLIGSFHARGSNGSPVQSPIEPSTDRPPILGQEARESQLARHTAADMAANAPADPRLRRLLSIASTQQIHQGQSQPIRDASGKIKSKDLQGVKMGAPSDLMDTAPDVTVPTNKALLSATQNVSMQQLPDPSSILAEYFDGLKITFKELACVNGKPDGPQADMFYLHTPEGEEGQNDCALLKAWLEVNGAMIWSDWAKFVKNSKCGVILFHESFGRYDTLRPNLRDTLGNSSMGFWTFRISRPLDYPDVRYSPQGVYFQRIFNRGGAYLLTEDVLHSLKETIVIVYWFYSIQKNNQEGQWKLVCWPNLMERLEGKLEDSDLPKDEQKLIFTLSWLIRKCNSLNSLQPLYQPESLDPTNLDGPNNNILSLTVAGYGERSANTNPELPQDLTQAERNADHLAEAFAGWTIENAARLRRSYIISNCKNEALLKRWASWGHVTLFSVGAFIKKYDMKINDVLGRLHHRLNKSNKPTNPSETGQLIDKPHDDLSSPIQTPETPSAAGFSGFHTPREAHTDPSNRSRPYEWRPPQPQGSHIYAAPYR</sequence>
<feature type="compositionally biased region" description="Polar residues" evidence="4">
    <location>
        <begin position="1288"/>
        <end position="1298"/>
    </location>
</feature>
<feature type="compositionally biased region" description="Low complexity" evidence="4">
    <location>
        <begin position="523"/>
        <end position="535"/>
    </location>
</feature>
<feature type="compositionally biased region" description="Low complexity" evidence="4">
    <location>
        <begin position="440"/>
        <end position="452"/>
    </location>
</feature>
<name>A0A1S9S1D9_PENBI</name>
<dbReference type="PROSITE" id="PS50013">
    <property type="entry name" value="CHROMO_2"/>
    <property type="match status" value="1"/>
</dbReference>
<evidence type="ECO:0000313" key="7">
    <source>
        <dbReference type="Proteomes" id="UP000190744"/>
    </source>
</evidence>
<feature type="region of interest" description="Disordered" evidence="4">
    <location>
        <begin position="105"/>
        <end position="354"/>
    </location>
</feature>
<feature type="domain" description="Chromo" evidence="5">
    <location>
        <begin position="31"/>
        <end position="92"/>
    </location>
</feature>
<comment type="caution">
    <text evidence="6">The sequence shown here is derived from an EMBL/GenBank/DDBJ whole genome shotgun (WGS) entry which is preliminary data.</text>
</comment>
<dbReference type="InterPro" id="IPR023780">
    <property type="entry name" value="Chromo_domain"/>
</dbReference>
<proteinExistence type="predicted"/>
<dbReference type="InterPro" id="IPR016197">
    <property type="entry name" value="Chromo-like_dom_sf"/>
</dbReference>
<dbReference type="InterPro" id="IPR023779">
    <property type="entry name" value="Chromodomain_CS"/>
</dbReference>
<organism evidence="6 7">
    <name type="scientific">Penicillium brasilianum</name>
    <dbReference type="NCBI Taxonomy" id="104259"/>
    <lineage>
        <taxon>Eukaryota</taxon>
        <taxon>Fungi</taxon>
        <taxon>Dikarya</taxon>
        <taxon>Ascomycota</taxon>
        <taxon>Pezizomycotina</taxon>
        <taxon>Eurotiomycetes</taxon>
        <taxon>Eurotiomycetidae</taxon>
        <taxon>Eurotiales</taxon>
        <taxon>Aspergillaceae</taxon>
        <taxon>Penicillium</taxon>
    </lineage>
</organism>
<feature type="compositionally biased region" description="Pro residues" evidence="4">
    <location>
        <begin position="549"/>
        <end position="559"/>
    </location>
</feature>
<dbReference type="Gene3D" id="2.40.50.40">
    <property type="match status" value="1"/>
</dbReference>
<comment type="subunit">
    <text evidence="2">Component of the NuA4 histone acetyltransferase complex.</text>
</comment>
<keyword evidence="3" id="KW-0539">Nucleus</keyword>
<dbReference type="CDD" id="cd18966">
    <property type="entry name" value="chromodomain"/>
    <property type="match status" value="1"/>
</dbReference>
<feature type="compositionally biased region" description="Low complexity" evidence="4">
    <location>
        <begin position="10"/>
        <end position="21"/>
    </location>
</feature>
<feature type="compositionally biased region" description="Basic and acidic residues" evidence="4">
    <location>
        <begin position="509"/>
        <end position="521"/>
    </location>
</feature>
<evidence type="ECO:0000256" key="3">
    <source>
        <dbReference type="ARBA" id="ARBA00023242"/>
    </source>
</evidence>
<feature type="compositionally biased region" description="Basic and acidic residues" evidence="4">
    <location>
        <begin position="469"/>
        <end position="480"/>
    </location>
</feature>
<evidence type="ECO:0000313" key="6">
    <source>
        <dbReference type="EMBL" id="OOQ91603.1"/>
    </source>
</evidence>
<feature type="region of interest" description="Disordered" evidence="4">
    <location>
        <begin position="393"/>
        <end position="591"/>
    </location>
</feature>
<dbReference type="SMART" id="SM00298">
    <property type="entry name" value="CHROMO"/>
    <property type="match status" value="1"/>
</dbReference>
<feature type="compositionally biased region" description="Basic and acidic residues" evidence="4">
    <location>
        <begin position="279"/>
        <end position="294"/>
    </location>
</feature>
<feature type="region of interest" description="Disordered" evidence="4">
    <location>
        <begin position="1285"/>
        <end position="1361"/>
    </location>
</feature>
<dbReference type="PROSITE" id="PS00598">
    <property type="entry name" value="CHROMO_1"/>
    <property type="match status" value="1"/>
</dbReference>
<evidence type="ECO:0000256" key="2">
    <source>
        <dbReference type="ARBA" id="ARBA00011353"/>
    </source>
</evidence>
<feature type="compositionally biased region" description="Basic and acidic residues" evidence="4">
    <location>
        <begin position="123"/>
        <end position="133"/>
    </location>
</feature>
<feature type="region of interest" description="Disordered" evidence="4">
    <location>
        <begin position="1"/>
        <end position="33"/>
    </location>
</feature>
<feature type="compositionally biased region" description="Polar residues" evidence="4">
    <location>
        <begin position="396"/>
        <end position="409"/>
    </location>
</feature>
<dbReference type="EMBL" id="LJBN01000001">
    <property type="protein sequence ID" value="OOQ91603.1"/>
    <property type="molecule type" value="Genomic_DNA"/>
</dbReference>
<protein>
    <recommendedName>
        <fullName evidence="5">Chromo domain-containing protein</fullName>
    </recommendedName>
</protein>
<feature type="compositionally biased region" description="Basic and acidic residues" evidence="4">
    <location>
        <begin position="1328"/>
        <end position="1344"/>
    </location>
</feature>
<evidence type="ECO:0000256" key="4">
    <source>
        <dbReference type="SAM" id="MobiDB-lite"/>
    </source>
</evidence>
<dbReference type="Pfam" id="PF00385">
    <property type="entry name" value="Chromo"/>
    <property type="match status" value="1"/>
</dbReference>
<dbReference type="InterPro" id="IPR000953">
    <property type="entry name" value="Chromo/chromo_shadow_dom"/>
</dbReference>
<reference evidence="7" key="1">
    <citation type="submission" date="2015-09" db="EMBL/GenBank/DDBJ databases">
        <authorList>
            <person name="Fill T.P."/>
            <person name="Baretta J.F."/>
            <person name="de Almeida L.G."/>
            <person name="Rocha M."/>
            <person name="de Souza D.H."/>
            <person name="Malavazi I."/>
            <person name="Cerdeira L.T."/>
            <person name="Hong H."/>
            <person name="Samborskyy M."/>
            <person name="de Vasconcelos A.T."/>
            <person name="Leadlay P."/>
            <person name="Rodrigues-Filho E."/>
        </authorList>
    </citation>
    <scope>NUCLEOTIDE SEQUENCE [LARGE SCALE GENOMIC DNA]</scope>
    <source>
        <strain evidence="7">LaBioMMi 136</strain>
    </source>
</reference>
<feature type="compositionally biased region" description="Basic and acidic residues" evidence="4">
    <location>
        <begin position="488"/>
        <end position="501"/>
    </location>
</feature>
<dbReference type="Proteomes" id="UP000190744">
    <property type="component" value="Unassembled WGS sequence"/>
</dbReference>
<dbReference type="SUPFAM" id="SSF54160">
    <property type="entry name" value="Chromo domain-like"/>
    <property type="match status" value="1"/>
</dbReference>
<comment type="subcellular location">
    <subcellularLocation>
        <location evidence="1">Nucleus</location>
    </subcellularLocation>
</comment>
<gene>
    <name evidence="6" type="ORF">PEBR_08757</name>
</gene>
<evidence type="ECO:0000256" key="1">
    <source>
        <dbReference type="ARBA" id="ARBA00004123"/>
    </source>
</evidence>
<feature type="compositionally biased region" description="Polar residues" evidence="4">
    <location>
        <begin position="315"/>
        <end position="330"/>
    </location>
</feature>
<dbReference type="GO" id="GO:0006338">
    <property type="term" value="P:chromatin remodeling"/>
    <property type="evidence" value="ECO:0007669"/>
    <property type="project" value="UniProtKB-ARBA"/>
</dbReference>